<comment type="caution">
    <text evidence="1">The sequence shown here is derived from an EMBL/GenBank/DDBJ whole genome shotgun (WGS) entry which is preliminary data.</text>
</comment>
<reference evidence="1 2" key="1">
    <citation type="submission" date="2019-01" db="EMBL/GenBank/DDBJ databases">
        <title>Draft genome sequences of the type strains of six Macrococcus species.</title>
        <authorList>
            <person name="Mazhar S."/>
            <person name="Altermann E."/>
            <person name="Hill C."/>
            <person name="Mcauliffe O."/>
        </authorList>
    </citation>
    <scope>NUCLEOTIDE SEQUENCE [LARGE SCALE GENOMIC DNA]</scope>
    <source>
        <strain evidence="1 2">CCM4815</strain>
    </source>
</reference>
<protein>
    <recommendedName>
        <fullName evidence="3">XRE family transcriptional regulator</fullName>
    </recommendedName>
</protein>
<sequence>MKLKAKRNELKRVLALNGYTPNAFCEKHKVSKTLLYNILNHSVEVSATTGRKISKGLKRDVSELFEVVEQRQKEVI</sequence>
<dbReference type="Gene3D" id="1.10.260.40">
    <property type="entry name" value="lambda repressor-like DNA-binding domains"/>
    <property type="match status" value="1"/>
</dbReference>
<dbReference type="RefSeq" id="WP_133444031.1">
    <property type="nucleotide sequence ID" value="NZ_SCWB01000011.1"/>
</dbReference>
<dbReference type="Proteomes" id="UP000294802">
    <property type="component" value="Unassembled WGS sequence"/>
</dbReference>
<dbReference type="AlphaFoldDB" id="A0A4R6BTQ1"/>
<organism evidence="1 2">
    <name type="scientific">Macrococcus lamae</name>
    <dbReference type="NCBI Taxonomy" id="198484"/>
    <lineage>
        <taxon>Bacteria</taxon>
        <taxon>Bacillati</taxon>
        <taxon>Bacillota</taxon>
        <taxon>Bacilli</taxon>
        <taxon>Bacillales</taxon>
        <taxon>Staphylococcaceae</taxon>
        <taxon>Macrococcus</taxon>
    </lineage>
</organism>
<dbReference type="SUPFAM" id="SSF47413">
    <property type="entry name" value="lambda repressor-like DNA-binding domains"/>
    <property type="match status" value="1"/>
</dbReference>
<dbReference type="InterPro" id="IPR010982">
    <property type="entry name" value="Lambda_DNA-bd_dom_sf"/>
</dbReference>
<name>A0A4R6BTQ1_9STAP</name>
<gene>
    <name evidence="1" type="ORF">ERX29_07205</name>
</gene>
<proteinExistence type="predicted"/>
<evidence type="ECO:0008006" key="3">
    <source>
        <dbReference type="Google" id="ProtNLM"/>
    </source>
</evidence>
<keyword evidence="2" id="KW-1185">Reference proteome</keyword>
<accession>A0A4R6BTQ1</accession>
<evidence type="ECO:0000313" key="2">
    <source>
        <dbReference type="Proteomes" id="UP000294802"/>
    </source>
</evidence>
<dbReference type="EMBL" id="SCWB01000011">
    <property type="protein sequence ID" value="TDM10450.1"/>
    <property type="molecule type" value="Genomic_DNA"/>
</dbReference>
<evidence type="ECO:0000313" key="1">
    <source>
        <dbReference type="EMBL" id="TDM10450.1"/>
    </source>
</evidence>
<dbReference type="GO" id="GO:0003677">
    <property type="term" value="F:DNA binding"/>
    <property type="evidence" value="ECO:0007669"/>
    <property type="project" value="InterPro"/>
</dbReference>